<dbReference type="Proteomes" id="UP000790096">
    <property type="component" value="Unassembled WGS sequence"/>
</dbReference>
<comment type="subcellular location">
    <subcellularLocation>
        <location evidence="1">Cell outer membrane</location>
    </subcellularLocation>
</comment>
<dbReference type="RefSeq" id="WP_214236299.1">
    <property type="nucleotide sequence ID" value="NZ_JABBFR010000003.1"/>
</dbReference>
<dbReference type="EMBL" id="JABBFR010000003">
    <property type="protein sequence ID" value="MBT0723592.1"/>
    <property type="molecule type" value="Genomic_DNA"/>
</dbReference>
<evidence type="ECO:0000313" key="6">
    <source>
        <dbReference type="Proteomes" id="UP000790096"/>
    </source>
</evidence>
<dbReference type="SUPFAM" id="SSF103088">
    <property type="entry name" value="OmpA-like"/>
    <property type="match status" value="1"/>
</dbReference>
<name>A0ABS5SU45_9GAMM</name>
<dbReference type="Pfam" id="PF00691">
    <property type="entry name" value="OmpA"/>
    <property type="match status" value="1"/>
</dbReference>
<dbReference type="PRINTS" id="PR01021">
    <property type="entry name" value="OMPADOMAIN"/>
</dbReference>
<comment type="caution">
    <text evidence="5">The sequence shown here is derived from an EMBL/GenBank/DDBJ whole genome shotgun (WGS) entry which is preliminary data.</text>
</comment>
<keyword evidence="2 3" id="KW-0472">Membrane</keyword>
<dbReference type="PANTHER" id="PTHR30329:SF20">
    <property type="entry name" value="EXPORTED PROTEIN"/>
    <property type="match status" value="1"/>
</dbReference>
<evidence type="ECO:0000256" key="3">
    <source>
        <dbReference type="PROSITE-ProRule" id="PRU00473"/>
    </source>
</evidence>
<evidence type="ECO:0000259" key="4">
    <source>
        <dbReference type="PROSITE" id="PS51123"/>
    </source>
</evidence>
<sequence>MVKSETFFGRLIGIDTLFSFDGIVPSAADFQLKLISLIEQLNKALLAENQLQAESEALCQALCGYFDKRLTNAPQNNSLSWQRYSLMHYFYGYNESKEASTLPEQLEDLLKTDSEVIFRYAWKLLTLLIQVEGQTETLVSLRSASRARYFSRVRPRLTPQKSETTLWGTQNDTLPGSPRLMVFIIGPFAGKWFSQSDLSTSNDSGIVWVVAEHVTSLVKRLNHLKESHSSMATLAFFPLLADGFQNNGIMIEQITAWQYAFSSTRLPNHLPCMLGLYTRLSQQRFPHDPDRAIWTGGLAALPYEDLKLEPCLVELINELDASDDGNDIYAIQRHALCSTLVAWLAENRIMSVLQTMFDSTQLDLAGVTLADHGQGFTRHGAWSFWLAEKYSILPGLSASITMPPLPTIPLPPSVETESSLPAGTAPTVMSLKPSHRRWPKITALLVLFACLAGGLSYYNRSYWGEVRGQLTQLTPFQALFKEPTPASEVTQYTLSSTAPLFENGSSNLMPDSEKMLAQILPKMVRPPKQMFLIIGHSDNTGAAAVNLALSTERARVIRDWLVEHSSLSASQFIVEGAGNSRPVASNDTQKGRAQNRRVEIIPLSMQSKKD</sequence>
<evidence type="ECO:0000256" key="2">
    <source>
        <dbReference type="ARBA" id="ARBA00023136"/>
    </source>
</evidence>
<dbReference type="InterPro" id="IPR036737">
    <property type="entry name" value="OmpA-like_sf"/>
</dbReference>
<dbReference type="CDD" id="cd07185">
    <property type="entry name" value="OmpA_C-like"/>
    <property type="match status" value="1"/>
</dbReference>
<accession>A0ABS5SU45</accession>
<dbReference type="PANTHER" id="PTHR30329">
    <property type="entry name" value="STATOR ELEMENT OF FLAGELLAR MOTOR COMPLEX"/>
    <property type="match status" value="1"/>
</dbReference>
<dbReference type="InterPro" id="IPR006665">
    <property type="entry name" value="OmpA-like"/>
</dbReference>
<gene>
    <name evidence="5" type="ORF">HH682_03845</name>
</gene>
<dbReference type="InterPro" id="IPR006664">
    <property type="entry name" value="OMP_bac"/>
</dbReference>
<organism evidence="5 6">
    <name type="scientific">Rosenbergiella gaditana</name>
    <dbReference type="NCBI Taxonomy" id="2726987"/>
    <lineage>
        <taxon>Bacteria</taxon>
        <taxon>Pseudomonadati</taxon>
        <taxon>Pseudomonadota</taxon>
        <taxon>Gammaproteobacteria</taxon>
        <taxon>Enterobacterales</taxon>
        <taxon>Erwiniaceae</taxon>
        <taxon>Rosenbergiella</taxon>
    </lineage>
</organism>
<reference evidence="5 6" key="1">
    <citation type="submission" date="2020-04" db="EMBL/GenBank/DDBJ databases">
        <title>Genome sequencing of Rosenbergiella species.</title>
        <authorList>
            <person name="Alvarez-Perez S."/>
            <person name="Lievens B."/>
        </authorList>
    </citation>
    <scope>NUCLEOTIDE SEQUENCE [LARGE SCALE GENOMIC DNA]</scope>
    <source>
        <strain evidence="5 6">S61</strain>
    </source>
</reference>
<feature type="domain" description="OmpA-like" evidence="4">
    <location>
        <begin position="488"/>
        <end position="606"/>
    </location>
</feature>
<dbReference type="InterPro" id="IPR050330">
    <property type="entry name" value="Bact_OuterMem_StrucFunc"/>
</dbReference>
<keyword evidence="6" id="KW-1185">Reference proteome</keyword>
<dbReference type="Gene3D" id="3.30.1330.60">
    <property type="entry name" value="OmpA-like domain"/>
    <property type="match status" value="1"/>
</dbReference>
<proteinExistence type="predicted"/>
<evidence type="ECO:0000313" key="5">
    <source>
        <dbReference type="EMBL" id="MBT0723592.1"/>
    </source>
</evidence>
<dbReference type="PROSITE" id="PS51123">
    <property type="entry name" value="OMPA_2"/>
    <property type="match status" value="1"/>
</dbReference>
<protein>
    <submittedName>
        <fullName evidence="5">OmpA family protein</fullName>
    </submittedName>
</protein>
<evidence type="ECO:0000256" key="1">
    <source>
        <dbReference type="ARBA" id="ARBA00004442"/>
    </source>
</evidence>